<dbReference type="InterPro" id="IPR036390">
    <property type="entry name" value="WH_DNA-bd_sf"/>
</dbReference>
<dbReference type="OrthoDB" id="5954824at2759"/>
<dbReference type="GO" id="GO:0009653">
    <property type="term" value="P:anatomical structure morphogenesis"/>
    <property type="evidence" value="ECO:0007669"/>
    <property type="project" value="TreeGrafter"/>
</dbReference>
<dbReference type="Pfam" id="PF00250">
    <property type="entry name" value="Forkhead"/>
    <property type="match status" value="1"/>
</dbReference>
<keyword evidence="3 4" id="KW-0539">Nucleus</keyword>
<dbReference type="PROSITE" id="PS00658">
    <property type="entry name" value="FORK_HEAD_2"/>
    <property type="match status" value="1"/>
</dbReference>
<dbReference type="SUPFAM" id="SSF46785">
    <property type="entry name" value="Winged helix' DNA-binding domain"/>
    <property type="match status" value="1"/>
</dbReference>
<evidence type="ECO:0000256" key="3">
    <source>
        <dbReference type="ARBA" id="ARBA00023242"/>
    </source>
</evidence>
<feature type="non-terminal residue" evidence="6">
    <location>
        <position position="88"/>
    </location>
</feature>
<dbReference type="Gene3D" id="1.10.10.10">
    <property type="entry name" value="Winged helix-like DNA-binding domain superfamily/Winged helix DNA-binding domain"/>
    <property type="match status" value="1"/>
</dbReference>
<dbReference type="PANTHER" id="PTHR11829">
    <property type="entry name" value="FORKHEAD BOX PROTEIN"/>
    <property type="match status" value="1"/>
</dbReference>
<dbReference type="InterPro" id="IPR036388">
    <property type="entry name" value="WH-like_DNA-bd_sf"/>
</dbReference>
<evidence type="ECO:0000256" key="2">
    <source>
        <dbReference type="ARBA" id="ARBA00023125"/>
    </source>
</evidence>
<dbReference type="GO" id="GO:0030154">
    <property type="term" value="P:cell differentiation"/>
    <property type="evidence" value="ECO:0007669"/>
    <property type="project" value="TreeGrafter"/>
</dbReference>
<accession>Q4SLR8</accession>
<feature type="DNA-binding region" description="Fork-head" evidence="4">
    <location>
        <begin position="13"/>
        <end position="88"/>
    </location>
</feature>
<dbReference type="InterPro" id="IPR001766">
    <property type="entry name" value="Fork_head_dom"/>
</dbReference>
<gene>
    <name evidence="6" type="ORF">GSTENG00016114001</name>
</gene>
<dbReference type="SMART" id="SM00339">
    <property type="entry name" value="FH"/>
    <property type="match status" value="1"/>
</dbReference>
<dbReference type="EMBL" id="CAAE01014555">
    <property type="protein sequence ID" value="CAF98414.1"/>
    <property type="molecule type" value="Genomic_DNA"/>
</dbReference>
<dbReference type="PRINTS" id="PR00053">
    <property type="entry name" value="FORKHEAD"/>
</dbReference>
<protein>
    <submittedName>
        <fullName evidence="6">(spotted green pufferfish) hypothetical protein</fullName>
    </submittedName>
</protein>
<dbReference type="KEGG" id="tng:GSTEN00016114G001"/>
<evidence type="ECO:0000256" key="4">
    <source>
        <dbReference type="PROSITE-ProRule" id="PRU00089"/>
    </source>
</evidence>
<dbReference type="AlphaFoldDB" id="Q4SLR8"/>
<dbReference type="InterPro" id="IPR030456">
    <property type="entry name" value="TF_fork_head_CS_2"/>
</dbReference>
<name>Q4SLR8_TETNG</name>
<evidence type="ECO:0000313" key="6">
    <source>
        <dbReference type="EMBL" id="CAF98414.1"/>
    </source>
</evidence>
<feature type="domain" description="Fork-head" evidence="5">
    <location>
        <begin position="13"/>
        <end position="88"/>
    </location>
</feature>
<dbReference type="InterPro" id="IPR050211">
    <property type="entry name" value="FOX_domain-containing"/>
</dbReference>
<proteinExistence type="predicted"/>
<reference evidence="6" key="1">
    <citation type="journal article" date="2004" name="Nature">
        <title>Genome duplication in the teleost fish Tetraodon nigroviridis reveals the early vertebrate proto-karyotype.</title>
        <authorList>
            <person name="Jaillon O."/>
            <person name="Aury J.-M."/>
            <person name="Brunet F."/>
            <person name="Petit J.-L."/>
            <person name="Stange-Thomann N."/>
            <person name="Mauceli E."/>
            <person name="Bouneau L."/>
            <person name="Fischer C."/>
            <person name="Ozouf-Costaz C."/>
            <person name="Bernot A."/>
            <person name="Nicaud S."/>
            <person name="Jaffe D."/>
            <person name="Fisher S."/>
            <person name="Lutfalla G."/>
            <person name="Dossat C."/>
            <person name="Segurens B."/>
            <person name="Dasilva C."/>
            <person name="Salanoubat M."/>
            <person name="Levy M."/>
            <person name="Boudet N."/>
            <person name="Castellano S."/>
            <person name="Anthouard V."/>
            <person name="Jubin C."/>
            <person name="Castelli V."/>
            <person name="Katinka M."/>
            <person name="Vacherie B."/>
            <person name="Biemont C."/>
            <person name="Skalli Z."/>
            <person name="Cattolico L."/>
            <person name="Poulain J."/>
            <person name="De Berardinis V."/>
            <person name="Cruaud C."/>
            <person name="Duprat S."/>
            <person name="Brottier P."/>
            <person name="Coutanceau J.-P."/>
            <person name="Gouzy J."/>
            <person name="Parra G."/>
            <person name="Lardier G."/>
            <person name="Chapple C."/>
            <person name="McKernan K.J."/>
            <person name="McEwan P."/>
            <person name="Bosak S."/>
            <person name="Kellis M."/>
            <person name="Volff J.-N."/>
            <person name="Guigo R."/>
            <person name="Zody M.C."/>
            <person name="Mesirov J."/>
            <person name="Lindblad-Toh K."/>
            <person name="Birren B."/>
            <person name="Nusbaum C."/>
            <person name="Kahn D."/>
            <person name="Robinson-Rechavi M."/>
            <person name="Laudet V."/>
            <person name="Schachter V."/>
            <person name="Quetier F."/>
            <person name="Saurin W."/>
            <person name="Scarpelli C."/>
            <person name="Wincker P."/>
            <person name="Lander E.S."/>
            <person name="Weissenbach J."/>
            <person name="Roest Crollius H."/>
        </authorList>
    </citation>
    <scope>NUCLEOTIDE SEQUENCE [LARGE SCALE GENOMIC DNA]</scope>
</reference>
<organism evidence="6">
    <name type="scientific">Tetraodon nigroviridis</name>
    <name type="common">Spotted green pufferfish</name>
    <name type="synonym">Chelonodon nigroviridis</name>
    <dbReference type="NCBI Taxonomy" id="99883"/>
    <lineage>
        <taxon>Eukaryota</taxon>
        <taxon>Metazoa</taxon>
        <taxon>Chordata</taxon>
        <taxon>Craniata</taxon>
        <taxon>Vertebrata</taxon>
        <taxon>Euteleostomi</taxon>
        <taxon>Actinopterygii</taxon>
        <taxon>Neopterygii</taxon>
        <taxon>Teleostei</taxon>
        <taxon>Neoteleostei</taxon>
        <taxon>Acanthomorphata</taxon>
        <taxon>Eupercaria</taxon>
        <taxon>Tetraodontiformes</taxon>
        <taxon>Tetradontoidea</taxon>
        <taxon>Tetraodontidae</taxon>
        <taxon>Tetraodon</taxon>
    </lineage>
</organism>
<dbReference type="PANTHER" id="PTHR11829:SF142">
    <property type="entry name" value="FORK-HEAD DOMAIN-CONTAINING PROTEIN"/>
    <property type="match status" value="1"/>
</dbReference>
<dbReference type="GO" id="GO:0005634">
    <property type="term" value="C:nucleus"/>
    <property type="evidence" value="ECO:0007669"/>
    <property type="project" value="UniProtKB-SubCell"/>
</dbReference>
<dbReference type="GO" id="GO:0000981">
    <property type="term" value="F:DNA-binding transcription factor activity, RNA polymerase II-specific"/>
    <property type="evidence" value="ECO:0007669"/>
    <property type="project" value="TreeGrafter"/>
</dbReference>
<sequence>MMSSSEDTQLPPAASLTYIALIAKVILSSPSKKLNLASIYSAMEEQFPFLRNRGPGWKNSVRHNLSVNDCFMKVDRCEDGRGHYWGVH</sequence>
<dbReference type="GO" id="GO:0000978">
    <property type="term" value="F:RNA polymerase II cis-regulatory region sequence-specific DNA binding"/>
    <property type="evidence" value="ECO:0007669"/>
    <property type="project" value="TreeGrafter"/>
</dbReference>
<evidence type="ECO:0000259" key="5">
    <source>
        <dbReference type="PROSITE" id="PS50039"/>
    </source>
</evidence>
<comment type="caution">
    <text evidence="6">The sequence shown here is derived from an EMBL/GenBank/DDBJ whole genome shotgun (WGS) entry which is preliminary data.</text>
</comment>
<keyword evidence="2 4" id="KW-0238">DNA-binding</keyword>
<dbReference type="PROSITE" id="PS50039">
    <property type="entry name" value="FORK_HEAD_3"/>
    <property type="match status" value="1"/>
</dbReference>
<reference evidence="6" key="2">
    <citation type="submission" date="2004-02" db="EMBL/GenBank/DDBJ databases">
        <authorList>
            <consortium name="Genoscope"/>
            <consortium name="Whitehead Institute Centre for Genome Research"/>
        </authorList>
    </citation>
    <scope>NUCLEOTIDE SEQUENCE</scope>
</reference>
<evidence type="ECO:0000256" key="1">
    <source>
        <dbReference type="ARBA" id="ARBA00004123"/>
    </source>
</evidence>
<comment type="subcellular location">
    <subcellularLocation>
        <location evidence="1 4">Nucleus</location>
    </subcellularLocation>
</comment>